<sequence>MAMTNAEKVRRYRERQKQKETQESLTVTGVFQAPFFKFVGEDGPGELSEVEQNLAHIGFECPVFDDDRGPECFNLDGTFDPSDRDNYPFRDVHGSLGRAELMVGMLTEAARSLAYQISAYKRSEIKARLAEIEASDLSEPEAKKAALKEAARLNKMLDQLDKQVRWTFPQWKVTG</sequence>
<dbReference type="Proteomes" id="UP000648908">
    <property type="component" value="Unassembled WGS sequence"/>
</dbReference>
<gene>
    <name evidence="2" type="ORF">JL811_09430</name>
</gene>
<dbReference type="EMBL" id="JAESVN010000003">
    <property type="protein sequence ID" value="MBL4917441.1"/>
    <property type="molecule type" value="Genomic_DNA"/>
</dbReference>
<feature type="region of interest" description="Disordered" evidence="1">
    <location>
        <begin position="1"/>
        <end position="23"/>
    </location>
</feature>
<evidence type="ECO:0000313" key="3">
    <source>
        <dbReference type="Proteomes" id="UP000648908"/>
    </source>
</evidence>
<organism evidence="2 3">
    <name type="scientific">Szabonella alba</name>
    <dbReference type="NCBI Taxonomy" id="2804194"/>
    <lineage>
        <taxon>Bacteria</taxon>
        <taxon>Pseudomonadati</taxon>
        <taxon>Pseudomonadota</taxon>
        <taxon>Alphaproteobacteria</taxon>
        <taxon>Rhodobacterales</taxon>
        <taxon>Paracoccaceae</taxon>
        <taxon>Szabonella</taxon>
    </lineage>
</organism>
<keyword evidence="3" id="KW-1185">Reference proteome</keyword>
<accession>A0A8K0V971</accession>
<reference evidence="2" key="1">
    <citation type="submission" date="2021-01" db="EMBL/GenBank/DDBJ databases">
        <title>Tabrizicola alba sp. nov. a motile alkaliphilic bacterium isolated from a soda lake.</title>
        <authorList>
            <person name="Szuroczki S."/>
            <person name="Abbaszade G."/>
            <person name="Schumann P."/>
            <person name="Toth E."/>
        </authorList>
    </citation>
    <scope>NUCLEOTIDE SEQUENCE</scope>
    <source>
        <strain evidence="2">DMG-N-6</strain>
    </source>
</reference>
<protein>
    <submittedName>
        <fullName evidence="2">Uncharacterized protein</fullName>
    </submittedName>
</protein>
<evidence type="ECO:0000313" key="2">
    <source>
        <dbReference type="EMBL" id="MBL4917441.1"/>
    </source>
</evidence>
<dbReference type="RefSeq" id="WP_202688349.1">
    <property type="nucleotide sequence ID" value="NZ_JAESVN010000003.1"/>
</dbReference>
<name>A0A8K0V971_9RHOB</name>
<comment type="caution">
    <text evidence="2">The sequence shown here is derived from an EMBL/GenBank/DDBJ whole genome shotgun (WGS) entry which is preliminary data.</text>
</comment>
<evidence type="ECO:0000256" key="1">
    <source>
        <dbReference type="SAM" id="MobiDB-lite"/>
    </source>
</evidence>
<dbReference type="AlphaFoldDB" id="A0A8K0V971"/>
<proteinExistence type="predicted"/>